<evidence type="ECO:0000256" key="9">
    <source>
        <dbReference type="SAM" id="MobiDB-lite"/>
    </source>
</evidence>
<evidence type="ECO:0000259" key="11">
    <source>
        <dbReference type="PROSITE" id="PS51194"/>
    </source>
</evidence>
<dbReference type="InterPro" id="IPR027417">
    <property type="entry name" value="P-loop_NTPase"/>
</dbReference>
<keyword evidence="2 8" id="KW-0547">Nucleotide-binding</keyword>
<dbReference type="PROSITE" id="PS51192">
    <property type="entry name" value="HELICASE_ATP_BIND_1"/>
    <property type="match status" value="1"/>
</dbReference>
<dbReference type="PROSITE" id="PS00039">
    <property type="entry name" value="DEAD_ATP_HELICASE"/>
    <property type="match status" value="1"/>
</dbReference>
<dbReference type="InterPro" id="IPR000629">
    <property type="entry name" value="RNA-helicase_DEAD-box_CS"/>
</dbReference>
<feature type="domain" description="Helicase C-terminal" evidence="11">
    <location>
        <begin position="371"/>
        <end position="564"/>
    </location>
</feature>
<evidence type="ECO:0000256" key="5">
    <source>
        <dbReference type="ARBA" id="ARBA00022840"/>
    </source>
</evidence>
<dbReference type="Proteomes" id="UP000053268">
    <property type="component" value="Unassembled WGS sequence"/>
</dbReference>
<feature type="compositionally biased region" description="Basic and acidic residues" evidence="9">
    <location>
        <begin position="1"/>
        <end position="11"/>
    </location>
</feature>
<dbReference type="InterPro" id="IPR014001">
    <property type="entry name" value="Helicase_ATP-bd"/>
</dbReference>
<evidence type="ECO:0000256" key="4">
    <source>
        <dbReference type="ARBA" id="ARBA00022806"/>
    </source>
</evidence>
<dbReference type="EMBL" id="KQ459590">
    <property type="protein sequence ID" value="KPI97158.1"/>
    <property type="molecule type" value="Genomic_DNA"/>
</dbReference>
<dbReference type="GO" id="GO:0003724">
    <property type="term" value="F:RNA helicase activity"/>
    <property type="evidence" value="ECO:0007669"/>
    <property type="project" value="UniProtKB-EC"/>
</dbReference>
<reference evidence="13 14" key="1">
    <citation type="journal article" date="2015" name="Nat. Commun.">
        <title>Outbred genome sequencing and CRISPR/Cas9 gene editing in butterflies.</title>
        <authorList>
            <person name="Li X."/>
            <person name="Fan D."/>
            <person name="Zhang W."/>
            <person name="Liu G."/>
            <person name="Zhang L."/>
            <person name="Zhao L."/>
            <person name="Fang X."/>
            <person name="Chen L."/>
            <person name="Dong Y."/>
            <person name="Chen Y."/>
            <person name="Ding Y."/>
            <person name="Zhao R."/>
            <person name="Feng M."/>
            <person name="Zhu Y."/>
            <person name="Feng Y."/>
            <person name="Jiang X."/>
            <person name="Zhu D."/>
            <person name="Xiang H."/>
            <person name="Feng X."/>
            <person name="Li S."/>
            <person name="Wang J."/>
            <person name="Zhang G."/>
            <person name="Kronforst M.R."/>
            <person name="Wang W."/>
        </authorList>
    </citation>
    <scope>NUCLEOTIDE SEQUENCE [LARGE SCALE GENOMIC DNA]</scope>
    <source>
        <strain evidence="13">Ya'a_city_454_Px</strain>
        <tissue evidence="13">Whole body</tissue>
    </source>
</reference>
<feature type="domain" description="Helicase ATP-binding" evidence="10">
    <location>
        <begin position="168"/>
        <end position="343"/>
    </location>
</feature>
<feature type="domain" description="DEAD-box RNA helicase Q" evidence="12">
    <location>
        <begin position="137"/>
        <end position="165"/>
    </location>
</feature>
<keyword evidence="3 8" id="KW-0378">Hydrolase</keyword>
<evidence type="ECO:0000256" key="2">
    <source>
        <dbReference type="ARBA" id="ARBA00022741"/>
    </source>
</evidence>
<dbReference type="InterPro" id="IPR014014">
    <property type="entry name" value="RNA_helicase_DEAD_Q_motif"/>
</dbReference>
<feature type="region of interest" description="Disordered" evidence="9">
    <location>
        <begin position="1"/>
        <end position="83"/>
    </location>
</feature>
<feature type="compositionally biased region" description="Polar residues" evidence="9">
    <location>
        <begin position="631"/>
        <end position="650"/>
    </location>
</feature>
<evidence type="ECO:0000256" key="6">
    <source>
        <dbReference type="ARBA" id="ARBA00047984"/>
    </source>
</evidence>
<dbReference type="PROSITE" id="PS51195">
    <property type="entry name" value="Q_MOTIF"/>
    <property type="match status" value="1"/>
</dbReference>
<name>A0A194PVY6_PAPXU</name>
<protein>
    <recommendedName>
        <fullName evidence="1">RNA helicase</fullName>
        <ecNumber evidence="1">3.6.4.13</ecNumber>
    </recommendedName>
</protein>
<dbReference type="PROSITE" id="PS51194">
    <property type="entry name" value="HELICASE_CTER"/>
    <property type="match status" value="1"/>
</dbReference>
<dbReference type="GO" id="GO:0005524">
    <property type="term" value="F:ATP binding"/>
    <property type="evidence" value="ECO:0007669"/>
    <property type="project" value="UniProtKB-KW"/>
</dbReference>
<feature type="region of interest" description="Disordered" evidence="9">
    <location>
        <begin position="575"/>
        <end position="656"/>
    </location>
</feature>
<organism evidence="13 14">
    <name type="scientific">Papilio xuthus</name>
    <name type="common">Asian swallowtail butterfly</name>
    <dbReference type="NCBI Taxonomy" id="66420"/>
    <lineage>
        <taxon>Eukaryota</taxon>
        <taxon>Metazoa</taxon>
        <taxon>Ecdysozoa</taxon>
        <taxon>Arthropoda</taxon>
        <taxon>Hexapoda</taxon>
        <taxon>Insecta</taxon>
        <taxon>Pterygota</taxon>
        <taxon>Neoptera</taxon>
        <taxon>Endopterygota</taxon>
        <taxon>Lepidoptera</taxon>
        <taxon>Glossata</taxon>
        <taxon>Ditrysia</taxon>
        <taxon>Papilionoidea</taxon>
        <taxon>Papilionidae</taxon>
        <taxon>Papilioninae</taxon>
        <taxon>Papilio</taxon>
    </lineage>
</organism>
<dbReference type="SMART" id="SM00490">
    <property type="entry name" value="HELICc"/>
    <property type="match status" value="1"/>
</dbReference>
<feature type="compositionally biased region" description="Basic and acidic residues" evidence="9">
    <location>
        <begin position="67"/>
        <end position="76"/>
    </location>
</feature>
<dbReference type="SMART" id="SM00487">
    <property type="entry name" value="DEXDc"/>
    <property type="match status" value="1"/>
</dbReference>
<proteinExistence type="inferred from homology"/>
<comment type="similarity">
    <text evidence="8">Belongs to the DEAD box helicase family.</text>
</comment>
<evidence type="ECO:0000256" key="7">
    <source>
        <dbReference type="PROSITE-ProRule" id="PRU00552"/>
    </source>
</evidence>
<dbReference type="InterPro" id="IPR001650">
    <property type="entry name" value="Helicase_C-like"/>
</dbReference>
<comment type="catalytic activity">
    <reaction evidence="6">
        <text>ATP + H2O = ADP + phosphate + H(+)</text>
        <dbReference type="Rhea" id="RHEA:13065"/>
        <dbReference type="ChEBI" id="CHEBI:15377"/>
        <dbReference type="ChEBI" id="CHEBI:15378"/>
        <dbReference type="ChEBI" id="CHEBI:30616"/>
        <dbReference type="ChEBI" id="CHEBI:43474"/>
        <dbReference type="ChEBI" id="CHEBI:456216"/>
        <dbReference type="EC" id="3.6.4.13"/>
    </reaction>
</comment>
<evidence type="ECO:0000313" key="13">
    <source>
        <dbReference type="EMBL" id="KPI97158.1"/>
    </source>
</evidence>
<dbReference type="STRING" id="66420.A0A194PVY6"/>
<keyword evidence="4 8" id="KW-0347">Helicase</keyword>
<dbReference type="FunFam" id="3.40.50.300:FF:000079">
    <property type="entry name" value="probable ATP-dependent RNA helicase DDX17"/>
    <property type="match status" value="1"/>
</dbReference>
<dbReference type="AlphaFoldDB" id="A0A194PVY6"/>
<dbReference type="Gene3D" id="3.40.50.300">
    <property type="entry name" value="P-loop containing nucleotide triphosphate hydrolases"/>
    <property type="match status" value="2"/>
</dbReference>
<feature type="compositionally biased region" description="Basic and acidic residues" evidence="9">
    <location>
        <begin position="578"/>
        <end position="594"/>
    </location>
</feature>
<dbReference type="GO" id="GO:0010468">
    <property type="term" value="P:regulation of gene expression"/>
    <property type="evidence" value="ECO:0007669"/>
    <property type="project" value="UniProtKB-ARBA"/>
</dbReference>
<dbReference type="CDD" id="cd18787">
    <property type="entry name" value="SF2_C_DEAD"/>
    <property type="match status" value="1"/>
</dbReference>
<dbReference type="Pfam" id="PF00270">
    <property type="entry name" value="DEAD"/>
    <property type="match status" value="1"/>
</dbReference>
<gene>
    <name evidence="13" type="ORF">RR46_09065</name>
</gene>
<evidence type="ECO:0000259" key="12">
    <source>
        <dbReference type="PROSITE" id="PS51195"/>
    </source>
</evidence>
<dbReference type="InterPro" id="IPR011545">
    <property type="entry name" value="DEAD/DEAH_box_helicase_dom"/>
</dbReference>
<keyword evidence="5 8" id="KW-0067">ATP-binding</keyword>
<dbReference type="Pfam" id="PF00271">
    <property type="entry name" value="Helicase_C"/>
    <property type="match status" value="2"/>
</dbReference>
<keyword evidence="14" id="KW-1185">Reference proteome</keyword>
<evidence type="ECO:0000256" key="8">
    <source>
        <dbReference type="RuleBase" id="RU000492"/>
    </source>
</evidence>
<feature type="short sequence motif" description="Q motif" evidence="7">
    <location>
        <begin position="137"/>
        <end position="165"/>
    </location>
</feature>
<sequence>MTVVRYDDRRGGRGGGRGMSRGRGGGRGGSRGGRSSDRSEERGGRFGSSMRGRDGGRGGRGFGGRGGGREDFRSFKNDQPGGNLRKIRWESITLTPFQKNFYVPHPNVQRRSPAEIEAYRSENQITVKGRDVPAPSMYFEEGGFPDYAMKEILKQGFPHPTPIQAQGWPIALSGRDLVGIAQTGSGKTLAYILPAIVHIINQPRLLRDEGPIVLVLAPTRELAQQIQQVATDFGQNVQVRNTCIFGGAPKGPQGRSLERGVEIVIATPGRLIDFLERDTTNLRRCTYLVLDEADRMLDMGFEPQIRKIIEQIRPDRQVLMWSATWPKEVQNLAEEFLHDYIQINIGSLSLSANHNILQIVDVCEEWEKNEKLLTLLNEISSEEETKTIIFAETKRKVDDITKTINRAGWRALAIHGDKNQQDRDYVLSQFRMSNGGILVATDVAARGLGLRESQERREDLKHTAGLLAYNTPEPLTGIYSYFQLFPLSPEVLHTDVEDVKFVINYDYPNNSEDYVHRIGRTGRSQNTGTAYTLFTPSNSAKAKDLMCVLQEANQVVNPRLLEMAQCGMGFKGKYGRNRFRDRDEGERGRSDRGRGRGRGGRFGDRVQAVTAREPASIGMGRGRGFNHGDQTHQNQNFSVPPPTSYYNMYSQPPAAK</sequence>
<feature type="compositionally biased region" description="Gly residues" evidence="9">
    <location>
        <begin position="13"/>
        <end position="32"/>
    </location>
</feature>
<dbReference type="SUPFAM" id="SSF52540">
    <property type="entry name" value="P-loop containing nucleoside triphosphate hydrolases"/>
    <property type="match status" value="2"/>
</dbReference>
<dbReference type="GO" id="GO:0003676">
    <property type="term" value="F:nucleic acid binding"/>
    <property type="evidence" value="ECO:0007669"/>
    <property type="project" value="InterPro"/>
</dbReference>
<evidence type="ECO:0000256" key="1">
    <source>
        <dbReference type="ARBA" id="ARBA00012552"/>
    </source>
</evidence>
<evidence type="ECO:0000313" key="14">
    <source>
        <dbReference type="Proteomes" id="UP000053268"/>
    </source>
</evidence>
<accession>A0A194PVY6</accession>
<evidence type="ECO:0000256" key="3">
    <source>
        <dbReference type="ARBA" id="ARBA00022801"/>
    </source>
</evidence>
<dbReference type="PANTHER" id="PTHR47958">
    <property type="entry name" value="ATP-DEPENDENT RNA HELICASE DBP3"/>
    <property type="match status" value="1"/>
</dbReference>
<feature type="compositionally biased region" description="Basic and acidic residues" evidence="9">
    <location>
        <begin position="34"/>
        <end position="44"/>
    </location>
</feature>
<dbReference type="EC" id="3.6.4.13" evidence="1"/>
<dbReference type="GO" id="GO:0016787">
    <property type="term" value="F:hydrolase activity"/>
    <property type="evidence" value="ECO:0007669"/>
    <property type="project" value="UniProtKB-KW"/>
</dbReference>
<evidence type="ECO:0000259" key="10">
    <source>
        <dbReference type="PROSITE" id="PS51192"/>
    </source>
</evidence>